<keyword evidence="1" id="KW-0732">Signal</keyword>
<feature type="region of interest" description="Disordered" evidence="2">
    <location>
        <begin position="262"/>
        <end position="281"/>
    </location>
</feature>
<organism evidence="3 4">
    <name type="scientific">Sphingomonas cynarae</name>
    <dbReference type="NCBI Taxonomy" id="930197"/>
    <lineage>
        <taxon>Bacteria</taxon>
        <taxon>Pseudomonadati</taxon>
        <taxon>Pseudomonadota</taxon>
        <taxon>Alphaproteobacteria</taxon>
        <taxon>Sphingomonadales</taxon>
        <taxon>Sphingomonadaceae</taxon>
        <taxon>Sphingomonas</taxon>
    </lineage>
</organism>
<reference evidence="4" key="1">
    <citation type="journal article" date="2019" name="Int. J. Syst. Evol. Microbiol.">
        <title>The Global Catalogue of Microorganisms (GCM) 10K type strain sequencing project: providing services to taxonomists for standard genome sequencing and annotation.</title>
        <authorList>
            <consortium name="The Broad Institute Genomics Platform"/>
            <consortium name="The Broad Institute Genome Sequencing Center for Infectious Disease"/>
            <person name="Wu L."/>
            <person name="Ma J."/>
        </authorList>
    </citation>
    <scope>NUCLEOTIDE SEQUENCE [LARGE SCALE GENOMIC DNA]</scope>
    <source>
        <strain evidence="4">JCM 17498</strain>
    </source>
</reference>
<comment type="caution">
    <text evidence="3">The sequence shown here is derived from an EMBL/GenBank/DDBJ whole genome shotgun (WGS) entry which is preliminary data.</text>
</comment>
<proteinExistence type="predicted"/>
<name>A0ABP7DT70_9SPHN</name>
<gene>
    <name evidence="3" type="ORF">GCM10022268_16350</name>
</gene>
<dbReference type="NCBIfam" id="TIGR02925">
    <property type="entry name" value="cis_trans_EpsD"/>
    <property type="match status" value="1"/>
</dbReference>
<dbReference type="RefSeq" id="WP_344692867.1">
    <property type="nucleotide sequence ID" value="NZ_BAABBF010000003.1"/>
</dbReference>
<dbReference type="PANTHER" id="PTHR47637">
    <property type="entry name" value="CHAPERONE SURA"/>
    <property type="match status" value="1"/>
</dbReference>
<dbReference type="Gene3D" id="1.10.8.1040">
    <property type="match status" value="1"/>
</dbReference>
<accession>A0ABP7DT70</accession>
<evidence type="ECO:0000313" key="3">
    <source>
        <dbReference type="EMBL" id="GAA3707704.1"/>
    </source>
</evidence>
<dbReference type="EMBL" id="BAABBF010000003">
    <property type="protein sequence ID" value="GAA3707704.1"/>
    <property type="molecule type" value="Genomic_DNA"/>
</dbReference>
<dbReference type="PROSITE" id="PS51257">
    <property type="entry name" value="PROKAR_LIPOPROTEIN"/>
    <property type="match status" value="1"/>
</dbReference>
<feature type="compositionally biased region" description="Low complexity" evidence="2">
    <location>
        <begin position="267"/>
        <end position="281"/>
    </location>
</feature>
<sequence length="281" mass="29877">MRSKALTIVIMASAIAVTGCKRSATGQVVAVVNGEEVSLSELNGELKNAPAGADKDAIRTAALQSLVNRKLLVQQARERGIDKDPEYLQQQRRVNDELMINMLGQQVTKNVPVPSASDIDSFIAQHPEMFAQRTIYSLDQVVFPLPADPSRLKALEADHTLDAVVKRLTSMSIPTQRQPAKLDSGGTPAQFLKTVTDLPAGEPFVVATGGRGVVSVITGKETQPIAGDPARRIAAEAIRRAAVGDIAQKQLKQARDGAKIDYQPGFAPKAGATPKAAAPTT</sequence>
<dbReference type="PANTHER" id="PTHR47637:SF1">
    <property type="entry name" value="CHAPERONE SURA"/>
    <property type="match status" value="1"/>
</dbReference>
<dbReference type="InterPro" id="IPR014274">
    <property type="entry name" value="PPIase_EpsD"/>
</dbReference>
<evidence type="ECO:0000313" key="4">
    <source>
        <dbReference type="Proteomes" id="UP001500523"/>
    </source>
</evidence>
<evidence type="ECO:0008006" key="5">
    <source>
        <dbReference type="Google" id="ProtNLM"/>
    </source>
</evidence>
<dbReference type="Pfam" id="PF13624">
    <property type="entry name" value="SurA_N_3"/>
    <property type="match status" value="1"/>
</dbReference>
<dbReference type="InterPro" id="IPR027304">
    <property type="entry name" value="Trigger_fact/SurA_dom_sf"/>
</dbReference>
<keyword evidence="4" id="KW-1185">Reference proteome</keyword>
<dbReference type="SUPFAM" id="SSF109998">
    <property type="entry name" value="Triger factor/SurA peptide-binding domain-like"/>
    <property type="match status" value="1"/>
</dbReference>
<dbReference type="Proteomes" id="UP001500523">
    <property type="component" value="Unassembled WGS sequence"/>
</dbReference>
<evidence type="ECO:0000256" key="1">
    <source>
        <dbReference type="ARBA" id="ARBA00022729"/>
    </source>
</evidence>
<evidence type="ECO:0000256" key="2">
    <source>
        <dbReference type="SAM" id="MobiDB-lite"/>
    </source>
</evidence>
<dbReference type="InterPro" id="IPR050280">
    <property type="entry name" value="OMP_Chaperone_SurA"/>
</dbReference>
<protein>
    <recommendedName>
        <fullName evidence="5">Peptidyl-prolyl cis-trans isomerase, EpsD family</fullName>
    </recommendedName>
</protein>